<reference evidence="1 2" key="1">
    <citation type="submission" date="2013-03" db="EMBL/GenBank/DDBJ databases">
        <title>The Genome Sequence of Cladophialophora yegresii CBS 114405.</title>
        <authorList>
            <consortium name="The Broad Institute Genomics Platform"/>
            <person name="Cuomo C."/>
            <person name="de Hoog S."/>
            <person name="Gorbushina A."/>
            <person name="Walker B."/>
            <person name="Young S.K."/>
            <person name="Zeng Q."/>
            <person name="Gargeya S."/>
            <person name="Fitzgerald M."/>
            <person name="Haas B."/>
            <person name="Abouelleil A."/>
            <person name="Allen A.W."/>
            <person name="Alvarado L."/>
            <person name="Arachchi H.M."/>
            <person name="Berlin A.M."/>
            <person name="Chapman S.B."/>
            <person name="Gainer-Dewar J."/>
            <person name="Goldberg J."/>
            <person name="Griggs A."/>
            <person name="Gujja S."/>
            <person name="Hansen M."/>
            <person name="Howarth C."/>
            <person name="Imamovic A."/>
            <person name="Ireland A."/>
            <person name="Larimer J."/>
            <person name="McCowan C."/>
            <person name="Murphy C."/>
            <person name="Pearson M."/>
            <person name="Poon T.W."/>
            <person name="Priest M."/>
            <person name="Roberts A."/>
            <person name="Saif S."/>
            <person name="Shea T."/>
            <person name="Sisk P."/>
            <person name="Sykes S."/>
            <person name="Wortman J."/>
            <person name="Nusbaum C."/>
            <person name="Birren B."/>
        </authorList>
    </citation>
    <scope>NUCLEOTIDE SEQUENCE [LARGE SCALE GENOMIC DNA]</scope>
    <source>
        <strain evidence="1 2">CBS 114405</strain>
    </source>
</reference>
<dbReference type="GeneID" id="19184542"/>
<gene>
    <name evidence="1" type="ORF">A1O7_09983</name>
</gene>
<dbReference type="OrthoDB" id="9997102at2759"/>
<protein>
    <submittedName>
        <fullName evidence="1">Uncharacterized protein</fullName>
    </submittedName>
</protein>
<dbReference type="RefSeq" id="XP_007762157.1">
    <property type="nucleotide sequence ID" value="XM_007763967.1"/>
</dbReference>
<dbReference type="STRING" id="1182544.W9VG82"/>
<accession>W9VG82</accession>
<sequence length="74" mass="8380">MRLVDAQLSDCLRREIEHVGLSSVGNGQRYVQSGFPERYAGLLTWLETCTARRAKESLDNNVERVHEQASDETS</sequence>
<dbReference type="VEuPathDB" id="FungiDB:A1O7_09983"/>
<proteinExistence type="predicted"/>
<organism evidence="1 2">
    <name type="scientific">Cladophialophora yegresii CBS 114405</name>
    <dbReference type="NCBI Taxonomy" id="1182544"/>
    <lineage>
        <taxon>Eukaryota</taxon>
        <taxon>Fungi</taxon>
        <taxon>Dikarya</taxon>
        <taxon>Ascomycota</taxon>
        <taxon>Pezizomycotina</taxon>
        <taxon>Eurotiomycetes</taxon>
        <taxon>Chaetothyriomycetidae</taxon>
        <taxon>Chaetothyriales</taxon>
        <taxon>Herpotrichiellaceae</taxon>
        <taxon>Cladophialophora</taxon>
    </lineage>
</organism>
<dbReference type="AlphaFoldDB" id="W9VG82"/>
<dbReference type="EMBL" id="AMGW01000007">
    <property type="protein sequence ID" value="EXJ54642.1"/>
    <property type="molecule type" value="Genomic_DNA"/>
</dbReference>
<dbReference type="HOGENOM" id="CLU_2687640_0_0_1"/>
<keyword evidence="2" id="KW-1185">Reference proteome</keyword>
<comment type="caution">
    <text evidence="1">The sequence shown here is derived from an EMBL/GenBank/DDBJ whole genome shotgun (WGS) entry which is preliminary data.</text>
</comment>
<dbReference type="Proteomes" id="UP000019473">
    <property type="component" value="Unassembled WGS sequence"/>
</dbReference>
<evidence type="ECO:0000313" key="1">
    <source>
        <dbReference type="EMBL" id="EXJ54642.1"/>
    </source>
</evidence>
<evidence type="ECO:0000313" key="2">
    <source>
        <dbReference type="Proteomes" id="UP000019473"/>
    </source>
</evidence>
<name>W9VG82_9EURO</name>